<dbReference type="SUPFAM" id="SSF54695">
    <property type="entry name" value="POZ domain"/>
    <property type="match status" value="1"/>
</dbReference>
<feature type="non-terminal residue" evidence="3">
    <location>
        <position position="335"/>
    </location>
</feature>
<dbReference type="InterPro" id="IPR011333">
    <property type="entry name" value="SKP1/BTB/POZ_sf"/>
</dbReference>
<organism evidence="3 4">
    <name type="scientific">Mycena pura</name>
    <dbReference type="NCBI Taxonomy" id="153505"/>
    <lineage>
        <taxon>Eukaryota</taxon>
        <taxon>Fungi</taxon>
        <taxon>Dikarya</taxon>
        <taxon>Basidiomycota</taxon>
        <taxon>Agaricomycotina</taxon>
        <taxon>Agaricomycetes</taxon>
        <taxon>Agaricomycetidae</taxon>
        <taxon>Agaricales</taxon>
        <taxon>Marasmiineae</taxon>
        <taxon>Mycenaceae</taxon>
        <taxon>Mycena</taxon>
    </lineage>
</organism>
<sequence length="335" mass="36960">MQNEDPIQLHRAPELWFEDDNLILRAESTLFRVSKGVLAARSSVFRDMLSFPQTDADGEEHIEGCPVVRLHDSAADVTCFLRAIFDSGFFEPPPTKTDLATITGVLRLSHKYDVQYLRRRALQHLDTGYPTSLAVYEVSGAETFASDGLDDALRTIQVAAEVGAAWVLPTAFYFLCYSDMRDILNAPQWAALAPADRETTIVSYTRQRTACPPVLPFLRIPFTEGCTALDACSAYRAAYLEDVGQWNISDPLGSYRDWTPFEGRVCAHCLRCSQEYHRRARRKLWDGLPAIYGLPPWDVLERLKAESLALDGGGGADGDGDGAAAAPAPAPQGTL</sequence>
<protein>
    <recommendedName>
        <fullName evidence="2">BTB domain-containing protein</fullName>
    </recommendedName>
</protein>
<dbReference type="EMBL" id="JARJCW010000108">
    <property type="protein sequence ID" value="KAJ7193489.1"/>
    <property type="molecule type" value="Genomic_DNA"/>
</dbReference>
<dbReference type="InterPro" id="IPR000210">
    <property type="entry name" value="BTB/POZ_dom"/>
</dbReference>
<dbReference type="Pfam" id="PF00651">
    <property type="entry name" value="BTB"/>
    <property type="match status" value="1"/>
</dbReference>
<feature type="domain" description="BTB" evidence="2">
    <location>
        <begin position="20"/>
        <end position="129"/>
    </location>
</feature>
<keyword evidence="4" id="KW-1185">Reference proteome</keyword>
<comment type="caution">
    <text evidence="3">The sequence shown here is derived from an EMBL/GenBank/DDBJ whole genome shotgun (WGS) entry which is preliminary data.</text>
</comment>
<gene>
    <name evidence="3" type="ORF">GGX14DRAFT_478239</name>
</gene>
<dbReference type="AlphaFoldDB" id="A0AAD6Y6F6"/>
<accession>A0AAD6Y6F6</accession>
<evidence type="ECO:0000313" key="4">
    <source>
        <dbReference type="Proteomes" id="UP001219525"/>
    </source>
</evidence>
<evidence type="ECO:0000313" key="3">
    <source>
        <dbReference type="EMBL" id="KAJ7193489.1"/>
    </source>
</evidence>
<proteinExistence type="predicted"/>
<dbReference type="Proteomes" id="UP001219525">
    <property type="component" value="Unassembled WGS sequence"/>
</dbReference>
<evidence type="ECO:0000259" key="2">
    <source>
        <dbReference type="SMART" id="SM00225"/>
    </source>
</evidence>
<evidence type="ECO:0000256" key="1">
    <source>
        <dbReference type="SAM" id="MobiDB-lite"/>
    </source>
</evidence>
<dbReference type="CDD" id="cd18186">
    <property type="entry name" value="BTB_POZ_ZBTB_KLHL-like"/>
    <property type="match status" value="1"/>
</dbReference>
<dbReference type="SMART" id="SM00225">
    <property type="entry name" value="BTB"/>
    <property type="match status" value="1"/>
</dbReference>
<reference evidence="3" key="1">
    <citation type="submission" date="2023-03" db="EMBL/GenBank/DDBJ databases">
        <title>Massive genome expansion in bonnet fungi (Mycena s.s.) driven by repeated elements and novel gene families across ecological guilds.</title>
        <authorList>
            <consortium name="Lawrence Berkeley National Laboratory"/>
            <person name="Harder C.B."/>
            <person name="Miyauchi S."/>
            <person name="Viragh M."/>
            <person name="Kuo A."/>
            <person name="Thoen E."/>
            <person name="Andreopoulos B."/>
            <person name="Lu D."/>
            <person name="Skrede I."/>
            <person name="Drula E."/>
            <person name="Henrissat B."/>
            <person name="Morin E."/>
            <person name="Kohler A."/>
            <person name="Barry K."/>
            <person name="LaButti K."/>
            <person name="Morin E."/>
            <person name="Salamov A."/>
            <person name="Lipzen A."/>
            <person name="Mereny Z."/>
            <person name="Hegedus B."/>
            <person name="Baldrian P."/>
            <person name="Stursova M."/>
            <person name="Weitz H."/>
            <person name="Taylor A."/>
            <person name="Grigoriev I.V."/>
            <person name="Nagy L.G."/>
            <person name="Martin F."/>
            <person name="Kauserud H."/>
        </authorList>
    </citation>
    <scope>NUCLEOTIDE SEQUENCE</scope>
    <source>
        <strain evidence="3">9144</strain>
    </source>
</reference>
<dbReference type="Gene3D" id="3.30.710.10">
    <property type="entry name" value="Potassium Channel Kv1.1, Chain A"/>
    <property type="match status" value="1"/>
</dbReference>
<feature type="region of interest" description="Disordered" evidence="1">
    <location>
        <begin position="314"/>
        <end position="335"/>
    </location>
</feature>
<name>A0AAD6Y6F6_9AGAR</name>